<name>A0A5B8MEJ7_9CHLO</name>
<reference evidence="2 3" key="1">
    <citation type="submission" date="2018-07" db="EMBL/GenBank/DDBJ databases">
        <title>The complete nuclear genome of the prasinophyte Chloropicon primus (CCMP1205).</title>
        <authorList>
            <person name="Pombert J.-F."/>
            <person name="Otis C."/>
            <person name="Turmel M."/>
            <person name="Lemieux C."/>
        </authorList>
    </citation>
    <scope>NUCLEOTIDE SEQUENCE [LARGE SCALE GENOMIC DNA]</scope>
    <source>
        <strain evidence="2 3">CCMP1205</strain>
    </source>
</reference>
<dbReference type="Proteomes" id="UP000316726">
    <property type="component" value="Chromosome 1"/>
</dbReference>
<organism evidence="2 3">
    <name type="scientific">Chloropicon primus</name>
    <dbReference type="NCBI Taxonomy" id="1764295"/>
    <lineage>
        <taxon>Eukaryota</taxon>
        <taxon>Viridiplantae</taxon>
        <taxon>Chlorophyta</taxon>
        <taxon>Chloropicophyceae</taxon>
        <taxon>Chloropicales</taxon>
        <taxon>Chloropicaceae</taxon>
        <taxon>Chloropicon</taxon>
    </lineage>
</organism>
<accession>A0A5B8MEJ7</accession>
<feature type="region of interest" description="Disordered" evidence="1">
    <location>
        <begin position="1"/>
        <end position="27"/>
    </location>
</feature>
<proteinExistence type="predicted"/>
<gene>
    <name evidence="2" type="ORF">A3770_01p06030</name>
</gene>
<protein>
    <submittedName>
        <fullName evidence="2">Uncharacterized protein</fullName>
    </submittedName>
</protein>
<evidence type="ECO:0000256" key="1">
    <source>
        <dbReference type="SAM" id="MobiDB-lite"/>
    </source>
</evidence>
<dbReference type="OrthoDB" id="498453at2759"/>
<evidence type="ECO:0000313" key="3">
    <source>
        <dbReference type="Proteomes" id="UP000316726"/>
    </source>
</evidence>
<dbReference type="EMBL" id="CP031034">
    <property type="protein sequence ID" value="QDZ18085.1"/>
    <property type="molecule type" value="Genomic_DNA"/>
</dbReference>
<sequence>MSEDVRVPCRASVGGRQARESVSGGKGATTWERRRGVVLGLLAGGLFANPLQAYGGVPPASSLQACLKSLEGALVELQGLRGEVQLRARLSASLGPEISKDVRKKLRGGELGKLAKITALVDDYIIGEGELSELDEAVWQTMMPSSMGRKTVKVPFGPNDFVCAILSCINDPRTVPSTDVVLTKKMLDEGLGMGSVADPRITSEGILGNIDDLSEKLTSYVTLAKSRSGLP</sequence>
<keyword evidence="3" id="KW-1185">Reference proteome</keyword>
<dbReference type="AlphaFoldDB" id="A0A5B8MEJ7"/>
<evidence type="ECO:0000313" key="2">
    <source>
        <dbReference type="EMBL" id="QDZ18085.1"/>
    </source>
</evidence>